<dbReference type="RefSeq" id="WP_345557107.1">
    <property type="nucleotide sequence ID" value="NZ_BAABIK010000016.1"/>
</dbReference>
<feature type="transmembrane region" description="Helical" evidence="1">
    <location>
        <begin position="28"/>
        <end position="49"/>
    </location>
</feature>
<dbReference type="EMBL" id="BAABIK010000016">
    <property type="protein sequence ID" value="GAA4945421.1"/>
    <property type="molecule type" value="Genomic_DNA"/>
</dbReference>
<name>A0ABP9GSN2_9ACTN</name>
<dbReference type="Proteomes" id="UP001499993">
    <property type="component" value="Unassembled WGS sequence"/>
</dbReference>
<reference evidence="4" key="1">
    <citation type="journal article" date="2019" name="Int. J. Syst. Evol. Microbiol.">
        <title>The Global Catalogue of Microorganisms (GCM) 10K type strain sequencing project: providing services to taxonomists for standard genome sequencing and annotation.</title>
        <authorList>
            <consortium name="The Broad Institute Genomics Platform"/>
            <consortium name="The Broad Institute Genome Sequencing Center for Infectious Disease"/>
            <person name="Wu L."/>
            <person name="Ma J."/>
        </authorList>
    </citation>
    <scope>NUCLEOTIDE SEQUENCE [LARGE SCALE GENOMIC DNA]</scope>
    <source>
        <strain evidence="4">JCM 18123</strain>
    </source>
</reference>
<feature type="transmembrane region" description="Helical" evidence="1">
    <location>
        <begin position="235"/>
        <end position="254"/>
    </location>
</feature>
<evidence type="ECO:0000256" key="1">
    <source>
        <dbReference type="SAM" id="Phobius"/>
    </source>
</evidence>
<dbReference type="PANTHER" id="PTHR39430:SF1">
    <property type="entry name" value="PROTEASE"/>
    <property type="match status" value="1"/>
</dbReference>
<evidence type="ECO:0000313" key="3">
    <source>
        <dbReference type="EMBL" id="GAA4945421.1"/>
    </source>
</evidence>
<keyword evidence="4" id="KW-1185">Reference proteome</keyword>
<feature type="transmembrane region" description="Helical" evidence="1">
    <location>
        <begin position="135"/>
        <end position="153"/>
    </location>
</feature>
<dbReference type="Pfam" id="PF02517">
    <property type="entry name" value="Rce1-like"/>
    <property type="match status" value="1"/>
</dbReference>
<evidence type="ECO:0000259" key="2">
    <source>
        <dbReference type="Pfam" id="PF02517"/>
    </source>
</evidence>
<feature type="transmembrane region" description="Helical" evidence="1">
    <location>
        <begin position="159"/>
        <end position="179"/>
    </location>
</feature>
<feature type="domain" description="CAAX prenyl protease 2/Lysostaphin resistance protein A-like" evidence="2">
    <location>
        <begin position="106"/>
        <end position="195"/>
    </location>
</feature>
<organism evidence="3 4">
    <name type="scientific">Streptomonospora halophila</name>
    <dbReference type="NCBI Taxonomy" id="427369"/>
    <lineage>
        <taxon>Bacteria</taxon>
        <taxon>Bacillati</taxon>
        <taxon>Actinomycetota</taxon>
        <taxon>Actinomycetes</taxon>
        <taxon>Streptosporangiales</taxon>
        <taxon>Nocardiopsidaceae</taxon>
        <taxon>Streptomonospora</taxon>
    </lineage>
</organism>
<protein>
    <submittedName>
        <fullName evidence="3">Type II CAAX endopeptidase family protein</fullName>
    </submittedName>
</protein>
<feature type="transmembrane region" description="Helical" evidence="1">
    <location>
        <begin position="191"/>
        <end position="215"/>
    </location>
</feature>
<keyword evidence="1" id="KW-0812">Transmembrane</keyword>
<evidence type="ECO:0000313" key="4">
    <source>
        <dbReference type="Proteomes" id="UP001499993"/>
    </source>
</evidence>
<comment type="caution">
    <text evidence="3">The sequence shown here is derived from an EMBL/GenBank/DDBJ whole genome shotgun (WGS) entry which is preliminary data.</text>
</comment>
<dbReference type="PANTHER" id="PTHR39430">
    <property type="entry name" value="MEMBRANE-ASSOCIATED PROTEASE-RELATED"/>
    <property type="match status" value="1"/>
</dbReference>
<sequence>MRVVWQLLAVVAVGLVGGNVVMLVEGDPWLTLAVGLLTAALTVLVYAWVVRRTEKRAVAEVAPAGLVPQTALGTLMGAALFALVVLNIYFLGFYEVEGVGSVVGAVGLVGFMAAAAVTEEVLFRGVLYRIIEEKTGTWISLVLTSVLFCLWHMPNENATAMGLVVAGVAGAMIAAAYAATRNLWLPIGLHFGWNFAAGGIFSTEVSGNGATRGLLDAELSGPALITGGGFGPEGSLYSLAFCLLAALVFLWTAHRRGRVVPVRRDDRSGTGAKLPR</sequence>
<proteinExistence type="predicted"/>
<keyword evidence="1" id="KW-1133">Transmembrane helix</keyword>
<feature type="transmembrane region" description="Helical" evidence="1">
    <location>
        <begin position="102"/>
        <end position="123"/>
    </location>
</feature>
<keyword evidence="1" id="KW-0472">Membrane</keyword>
<feature type="transmembrane region" description="Helical" evidence="1">
    <location>
        <begin position="70"/>
        <end position="90"/>
    </location>
</feature>
<dbReference type="InterPro" id="IPR003675">
    <property type="entry name" value="Rce1/LyrA-like_dom"/>
</dbReference>
<gene>
    <name evidence="3" type="ORF">GCM10023224_30870</name>
</gene>
<accession>A0ABP9GSN2</accession>